<organism evidence="2 3">
    <name type="scientific">Polyplax serrata</name>
    <name type="common">Common mouse louse</name>
    <dbReference type="NCBI Taxonomy" id="468196"/>
    <lineage>
        <taxon>Eukaryota</taxon>
        <taxon>Metazoa</taxon>
        <taxon>Ecdysozoa</taxon>
        <taxon>Arthropoda</taxon>
        <taxon>Hexapoda</taxon>
        <taxon>Insecta</taxon>
        <taxon>Pterygota</taxon>
        <taxon>Neoptera</taxon>
        <taxon>Paraneoptera</taxon>
        <taxon>Psocodea</taxon>
        <taxon>Troctomorpha</taxon>
        <taxon>Phthiraptera</taxon>
        <taxon>Anoplura</taxon>
        <taxon>Polyplacidae</taxon>
        <taxon>Polyplax</taxon>
    </lineage>
</organism>
<name>A0ABR1AQS8_POLSC</name>
<evidence type="ECO:0000313" key="3">
    <source>
        <dbReference type="Proteomes" id="UP001359485"/>
    </source>
</evidence>
<protein>
    <submittedName>
        <fullName evidence="2">Uncharacterized protein</fullName>
    </submittedName>
</protein>
<evidence type="ECO:0000313" key="2">
    <source>
        <dbReference type="EMBL" id="KAK6624851.1"/>
    </source>
</evidence>
<comment type="caution">
    <text evidence="2">The sequence shown here is derived from an EMBL/GenBank/DDBJ whole genome shotgun (WGS) entry which is preliminary data.</text>
</comment>
<accession>A0ABR1AQS8</accession>
<dbReference type="EMBL" id="JAWJWF010000046">
    <property type="protein sequence ID" value="KAK6624851.1"/>
    <property type="molecule type" value="Genomic_DNA"/>
</dbReference>
<gene>
    <name evidence="2" type="ORF">RUM44_011715</name>
</gene>
<dbReference type="Proteomes" id="UP001359485">
    <property type="component" value="Unassembled WGS sequence"/>
</dbReference>
<evidence type="ECO:0000256" key="1">
    <source>
        <dbReference type="SAM" id="MobiDB-lite"/>
    </source>
</evidence>
<proteinExistence type="predicted"/>
<sequence length="400" mass="45602">MPSNHSLPTYVIPCERNNSDSIGSVWLRASDFGECYERPSDTQLYPCLVPVYNGRVLNISTKLMHASLSGISVKHYNGKCYRDLNSWEREEYLDEEEADYTIGCGELYDGGLFGSEVKLSPISSVNNWKDRPVTREDNMEDFDDPSSHLPICMRQRINYRNSFWNIHRPELCKLTWPHKYVSTVTVTDHLHSHLVTHGSVCGDYHDEATRAQMLKNELNEFGKLKVVAYPRELPPDEKPFPLKPPGSPSYPNRTCPETPRCSGFPQRIPVTSESKFMSLSDDEDEIGGRSLHICKEEFCMTIGRHVRKPAIKKSISEVEDIYGEEVAAYPSGEEESGFFFFNWLQLEAEEDYEEALTETSTIDLEPVAMPEPCPPLGMNDFCRAVAKADFSDLRCHPDDF</sequence>
<keyword evidence="3" id="KW-1185">Reference proteome</keyword>
<reference evidence="2 3" key="1">
    <citation type="submission" date="2023-09" db="EMBL/GenBank/DDBJ databases">
        <title>Genomes of two closely related lineages of the louse Polyplax serrata with different host specificities.</title>
        <authorList>
            <person name="Martinu J."/>
            <person name="Tarabai H."/>
            <person name="Stefka J."/>
            <person name="Hypsa V."/>
        </authorList>
    </citation>
    <scope>NUCLEOTIDE SEQUENCE [LARGE SCALE GENOMIC DNA]</scope>
    <source>
        <strain evidence="2">98ZLc_SE</strain>
    </source>
</reference>
<feature type="region of interest" description="Disordered" evidence="1">
    <location>
        <begin position="235"/>
        <end position="258"/>
    </location>
</feature>